<organism evidence="1 2">
    <name type="scientific">Pasteurella atlantica</name>
    <dbReference type="NCBI Taxonomy" id="2827233"/>
    <lineage>
        <taxon>Bacteria</taxon>
        <taxon>Pseudomonadati</taxon>
        <taxon>Pseudomonadota</taxon>
        <taxon>Gammaproteobacteria</taxon>
        <taxon>Pasteurellales</taxon>
        <taxon>Pasteurellaceae</taxon>
        <taxon>Pasteurella</taxon>
    </lineage>
</organism>
<comment type="caution">
    <text evidence="1">The sequence shown here is derived from an EMBL/GenBank/DDBJ whole genome shotgun (WGS) entry which is preliminary data.</text>
</comment>
<reference evidence="1" key="1">
    <citation type="journal article" date="2023" name="Front. Microbiol.">
        <title>Phylogeography and host specificity of Pasteurellaceae pathogenic to sea-farmed fish in the north-east Atlantic.</title>
        <authorList>
            <person name="Gulla S."/>
            <person name="Colquhoun D.J."/>
            <person name="Olsen A.B."/>
            <person name="Spilsberg B."/>
            <person name="Lagesen K."/>
            <person name="Aakesson C.P."/>
            <person name="Strom S."/>
            <person name="Manji F."/>
            <person name="Birkbeck T.H."/>
            <person name="Nilsen H.K."/>
        </authorList>
    </citation>
    <scope>NUCLEOTIDE SEQUENCE</scope>
    <source>
        <strain evidence="1">VIB1234</strain>
    </source>
</reference>
<dbReference type="EMBL" id="JASAYJ010000007">
    <property type="protein sequence ID" value="MDP8187007.1"/>
    <property type="molecule type" value="Genomic_DNA"/>
</dbReference>
<dbReference type="Proteomes" id="UP001230466">
    <property type="component" value="Unassembled WGS sequence"/>
</dbReference>
<evidence type="ECO:0000313" key="1">
    <source>
        <dbReference type="EMBL" id="MDP8187007.1"/>
    </source>
</evidence>
<dbReference type="RefSeq" id="WP_211599256.1">
    <property type="nucleotide sequence ID" value="NZ_JAGRQI010000026.1"/>
</dbReference>
<evidence type="ECO:0000313" key="2">
    <source>
        <dbReference type="Proteomes" id="UP001230466"/>
    </source>
</evidence>
<protein>
    <submittedName>
        <fullName evidence="1">Uncharacterized protein</fullName>
    </submittedName>
</protein>
<proteinExistence type="predicted"/>
<accession>A0AAW8CME6</accession>
<sequence length="58" mass="6937">MAKLLMHKRNYTSIERKFNCKLSPSQQTTDKQKLKEKCTPSFPLDDLIIEWQNQLRGR</sequence>
<gene>
    <name evidence="1" type="ORF">QJU78_04360</name>
</gene>
<dbReference type="AlphaFoldDB" id="A0AAW8CME6"/>
<name>A0AAW8CME6_9PAST</name>